<dbReference type="RefSeq" id="WP_123688328.1">
    <property type="nucleotide sequence ID" value="NZ_AP019700.1"/>
</dbReference>
<sequence length="359" mass="38562">MSEAAPDAFAPVSSPCLFGLEPAERAFLRAWRSGRMPHAWLVTGPRGVGKATLVHRFARFVLSGGDGDAGGLFGDPPDTLAVESPRARHIAAGGHPDLRVVTRGLSDRGKLRQEIVIDDIRDLGHFLHLTPAGGGWRVAIVDAADDLNRNAANALLKVLEEPPRNALLLLTSHSPGRLLPTIRSRCRRLALEPLPPAAVEEGLRAIRPGIADDAVPALVQLAEGSIGRAVSLADMDGVEAYRDLLDLLGQWPRMELPALMGWADRFTRGEGEGFALARELLSGLLARVVALGAGRPLPEAVAGELAVTRRLVEGARLDRWVTLWEKTNDLFARADGLDLDRKHALLSSLLAFETVRSAG</sequence>
<dbReference type="AlphaFoldDB" id="A0A3N1MEL7"/>
<dbReference type="OrthoDB" id="9811073at2"/>
<proteinExistence type="predicted"/>
<dbReference type="Gene3D" id="3.40.50.300">
    <property type="entry name" value="P-loop containing nucleotide triphosphate hydrolases"/>
    <property type="match status" value="1"/>
</dbReference>
<dbReference type="PANTHER" id="PTHR11669:SF8">
    <property type="entry name" value="DNA POLYMERASE III SUBUNIT DELTA"/>
    <property type="match status" value="1"/>
</dbReference>
<feature type="domain" description="AAA+ ATPase" evidence="1">
    <location>
        <begin position="36"/>
        <end position="194"/>
    </location>
</feature>
<evidence type="ECO:0000313" key="2">
    <source>
        <dbReference type="EMBL" id="ROQ01585.1"/>
    </source>
</evidence>
<dbReference type="InterPro" id="IPR050238">
    <property type="entry name" value="DNA_Rep/Repair_Clamp_Loader"/>
</dbReference>
<dbReference type="InterPro" id="IPR027417">
    <property type="entry name" value="P-loop_NTPase"/>
</dbReference>
<dbReference type="GO" id="GO:0006261">
    <property type="term" value="P:DNA-templated DNA replication"/>
    <property type="evidence" value="ECO:0007669"/>
    <property type="project" value="TreeGrafter"/>
</dbReference>
<name>A0A3N1MEL7_9PROT</name>
<dbReference type="PANTHER" id="PTHR11669">
    <property type="entry name" value="REPLICATION FACTOR C / DNA POLYMERASE III GAMMA-TAU SUBUNIT"/>
    <property type="match status" value="1"/>
</dbReference>
<dbReference type="EMBL" id="RJKX01000011">
    <property type="protein sequence ID" value="ROQ01585.1"/>
    <property type="molecule type" value="Genomic_DNA"/>
</dbReference>
<protein>
    <submittedName>
        <fullName evidence="2">DNA polymerase III delta prime subunit</fullName>
    </submittedName>
</protein>
<reference evidence="2 3" key="1">
    <citation type="submission" date="2018-11" db="EMBL/GenBank/DDBJ databases">
        <title>Genomic Encyclopedia of Type Strains, Phase IV (KMG-IV): sequencing the most valuable type-strain genomes for metagenomic binning, comparative biology and taxonomic classification.</title>
        <authorList>
            <person name="Goeker M."/>
        </authorList>
    </citation>
    <scope>NUCLEOTIDE SEQUENCE [LARGE SCALE GENOMIC DNA]</scope>
    <source>
        <strain evidence="2 3">DSM 5900</strain>
    </source>
</reference>
<dbReference type="SUPFAM" id="SSF52540">
    <property type="entry name" value="P-loop containing nucleoside triphosphate hydrolases"/>
    <property type="match status" value="1"/>
</dbReference>
<dbReference type="GO" id="GO:0009360">
    <property type="term" value="C:DNA polymerase III complex"/>
    <property type="evidence" value="ECO:0007669"/>
    <property type="project" value="TreeGrafter"/>
</dbReference>
<keyword evidence="3" id="KW-1185">Reference proteome</keyword>
<dbReference type="Pfam" id="PF13177">
    <property type="entry name" value="DNA_pol3_delta2"/>
    <property type="match status" value="1"/>
</dbReference>
<dbReference type="SMART" id="SM00382">
    <property type="entry name" value="AAA"/>
    <property type="match status" value="1"/>
</dbReference>
<gene>
    <name evidence="2" type="ORF">EDC65_0765</name>
</gene>
<organism evidence="2 3">
    <name type="scientific">Stella humosa</name>
    <dbReference type="NCBI Taxonomy" id="94"/>
    <lineage>
        <taxon>Bacteria</taxon>
        <taxon>Pseudomonadati</taxon>
        <taxon>Pseudomonadota</taxon>
        <taxon>Alphaproteobacteria</taxon>
        <taxon>Rhodospirillales</taxon>
        <taxon>Stellaceae</taxon>
        <taxon>Stella</taxon>
    </lineage>
</organism>
<dbReference type="InterPro" id="IPR003593">
    <property type="entry name" value="AAA+_ATPase"/>
</dbReference>
<evidence type="ECO:0000259" key="1">
    <source>
        <dbReference type="SMART" id="SM00382"/>
    </source>
</evidence>
<dbReference type="Proteomes" id="UP000278222">
    <property type="component" value="Unassembled WGS sequence"/>
</dbReference>
<evidence type="ECO:0000313" key="3">
    <source>
        <dbReference type="Proteomes" id="UP000278222"/>
    </source>
</evidence>
<dbReference type="NCBIfam" id="NF005677">
    <property type="entry name" value="PRK07471.1"/>
    <property type="match status" value="1"/>
</dbReference>
<comment type="caution">
    <text evidence="2">The sequence shown here is derived from an EMBL/GenBank/DDBJ whole genome shotgun (WGS) entry which is preliminary data.</text>
</comment>
<accession>A0A3N1MEL7</accession>